<keyword evidence="1" id="KW-1133">Transmembrane helix</keyword>
<feature type="transmembrane region" description="Helical" evidence="1">
    <location>
        <begin position="178"/>
        <end position="202"/>
    </location>
</feature>
<name>A0A7Y1A9E7_PSEVE</name>
<protein>
    <recommendedName>
        <fullName evidence="4">Polysaccharide chain length determinant N-terminal domain-containing protein</fullName>
    </recommendedName>
</protein>
<sequence>MTKDEISLSEIYIYFIGEVRTISIVFFVLLSLGVAYAMTRPTLYMSVASVIVGNSISLDSSTSKQLENPEVVVYKYSHGSTITPVKNTNIVEVSAIAEDRKSSIQKVQISINDIVKAQNDIYQNQENKFIKYLAILEITDTTKMQILSILQDASSSSATHSSEIATTELPYSGKIYKIMFATILIATLAALAAGAIKGFVIACGK</sequence>
<evidence type="ECO:0000256" key="1">
    <source>
        <dbReference type="SAM" id="Phobius"/>
    </source>
</evidence>
<dbReference type="AlphaFoldDB" id="A0A7Y1A9E7"/>
<keyword evidence="1" id="KW-0812">Transmembrane</keyword>
<dbReference type="EMBL" id="JAAQWG010000041">
    <property type="protein sequence ID" value="NMY11517.1"/>
    <property type="molecule type" value="Genomic_DNA"/>
</dbReference>
<keyword evidence="1" id="KW-0472">Membrane</keyword>
<reference evidence="2 3" key="1">
    <citation type="journal article" date="2020" name="Front. Microbiol.">
        <title>Genetic Organization of the aprX-lipA2 Operon Affects the Proteolytic Potential of Pseudomonas Species in Milk.</title>
        <authorList>
            <person name="Maier C."/>
            <person name="Huptas C."/>
            <person name="von Neubeck M."/>
            <person name="Scherer S."/>
            <person name="Wenning M."/>
            <person name="Lucking G."/>
        </authorList>
    </citation>
    <scope>NUCLEOTIDE SEQUENCE [LARGE SCALE GENOMIC DNA]</scope>
    <source>
        <strain evidence="2 3">DSM 16272</strain>
    </source>
</reference>
<proteinExistence type="predicted"/>
<evidence type="ECO:0000313" key="2">
    <source>
        <dbReference type="EMBL" id="NMY11517.1"/>
    </source>
</evidence>
<dbReference type="Proteomes" id="UP000537729">
    <property type="component" value="Unassembled WGS sequence"/>
</dbReference>
<dbReference type="RefSeq" id="WP_169885309.1">
    <property type="nucleotide sequence ID" value="NZ_JAAQWG010000041.1"/>
</dbReference>
<organism evidence="2 3">
    <name type="scientific">Pseudomonas veronii</name>
    <dbReference type="NCBI Taxonomy" id="76761"/>
    <lineage>
        <taxon>Bacteria</taxon>
        <taxon>Pseudomonadati</taxon>
        <taxon>Pseudomonadota</taxon>
        <taxon>Gammaproteobacteria</taxon>
        <taxon>Pseudomonadales</taxon>
        <taxon>Pseudomonadaceae</taxon>
        <taxon>Pseudomonas</taxon>
    </lineage>
</organism>
<feature type="transmembrane region" description="Helical" evidence="1">
    <location>
        <begin position="12"/>
        <end position="36"/>
    </location>
</feature>
<comment type="caution">
    <text evidence="2">The sequence shown here is derived from an EMBL/GenBank/DDBJ whole genome shotgun (WGS) entry which is preliminary data.</text>
</comment>
<gene>
    <name evidence="2" type="ORF">HBO38_24235</name>
</gene>
<evidence type="ECO:0000313" key="3">
    <source>
        <dbReference type="Proteomes" id="UP000537729"/>
    </source>
</evidence>
<evidence type="ECO:0008006" key="4">
    <source>
        <dbReference type="Google" id="ProtNLM"/>
    </source>
</evidence>
<accession>A0A7Y1A9E7</accession>